<feature type="region of interest" description="Disordered" evidence="1">
    <location>
        <begin position="1"/>
        <end position="34"/>
    </location>
</feature>
<evidence type="ECO:0000313" key="3">
    <source>
        <dbReference type="Proteomes" id="UP000295455"/>
    </source>
</evidence>
<dbReference type="AlphaFoldDB" id="A0A4R1RBB3"/>
<accession>A0A4R1RBB3</accession>
<evidence type="ECO:0000256" key="1">
    <source>
        <dbReference type="SAM" id="MobiDB-lite"/>
    </source>
</evidence>
<gene>
    <name evidence="2" type="ORF">EV196_11016</name>
</gene>
<organism evidence="2 3">
    <name type="scientific">Mariniflexile fucanivorans</name>
    <dbReference type="NCBI Taxonomy" id="264023"/>
    <lineage>
        <taxon>Bacteria</taxon>
        <taxon>Pseudomonadati</taxon>
        <taxon>Bacteroidota</taxon>
        <taxon>Flavobacteriia</taxon>
        <taxon>Flavobacteriales</taxon>
        <taxon>Flavobacteriaceae</taxon>
        <taxon>Mariniflexile</taxon>
    </lineage>
</organism>
<keyword evidence="3" id="KW-1185">Reference proteome</keyword>
<proteinExistence type="predicted"/>
<feature type="compositionally biased region" description="Basic and acidic residues" evidence="1">
    <location>
        <begin position="1"/>
        <end position="24"/>
    </location>
</feature>
<dbReference type="EMBL" id="SLUP01000010">
    <property type="protein sequence ID" value="TCL63064.1"/>
    <property type="molecule type" value="Genomic_DNA"/>
</dbReference>
<protein>
    <submittedName>
        <fullName evidence="2">Uncharacterized protein</fullName>
    </submittedName>
</protein>
<sequence>MAKSQDAKKTVKKEPLLTPKEKKAAKLAKKAKRD</sequence>
<comment type="caution">
    <text evidence="2">The sequence shown here is derived from an EMBL/GenBank/DDBJ whole genome shotgun (WGS) entry which is preliminary data.</text>
</comment>
<dbReference type="Proteomes" id="UP000295455">
    <property type="component" value="Unassembled WGS sequence"/>
</dbReference>
<reference evidence="2 3" key="1">
    <citation type="submission" date="2019-03" db="EMBL/GenBank/DDBJ databases">
        <title>Genomic Encyclopedia of Type Strains, Phase IV (KMG-IV): sequencing the most valuable type-strain genomes for metagenomic binning, comparative biology and taxonomic classification.</title>
        <authorList>
            <person name="Goeker M."/>
        </authorList>
    </citation>
    <scope>NUCLEOTIDE SEQUENCE [LARGE SCALE GENOMIC DNA]</scope>
    <source>
        <strain evidence="2 3">DSM 18792</strain>
    </source>
</reference>
<name>A0A4R1RBB3_9FLAO</name>
<feature type="compositionally biased region" description="Basic residues" evidence="1">
    <location>
        <begin position="25"/>
        <end position="34"/>
    </location>
</feature>
<evidence type="ECO:0000313" key="2">
    <source>
        <dbReference type="EMBL" id="TCL63064.1"/>
    </source>
</evidence>